<dbReference type="RefSeq" id="WP_256333939.1">
    <property type="nucleotide sequence ID" value="NZ_FNFI01000003.1"/>
</dbReference>
<dbReference type="EMBL" id="FNFI01000003">
    <property type="protein sequence ID" value="SDJ89708.1"/>
    <property type="molecule type" value="Genomic_DNA"/>
</dbReference>
<keyword evidence="1" id="KW-1133">Transmembrane helix</keyword>
<dbReference type="InterPro" id="IPR005625">
    <property type="entry name" value="PepSY-ass_TM"/>
</dbReference>
<keyword evidence="1" id="KW-0472">Membrane</keyword>
<accession>A0A1G8XGH7</accession>
<name>A0A1G8XGH7_9STAP</name>
<organism evidence="2 3">
    <name type="scientific">Jeotgalicoccus aerolatus</name>
    <dbReference type="NCBI Taxonomy" id="709510"/>
    <lineage>
        <taxon>Bacteria</taxon>
        <taxon>Bacillati</taxon>
        <taxon>Bacillota</taxon>
        <taxon>Bacilli</taxon>
        <taxon>Bacillales</taxon>
        <taxon>Staphylococcaceae</taxon>
        <taxon>Jeotgalicoccus</taxon>
    </lineage>
</organism>
<dbReference type="PANTHER" id="PTHR34219">
    <property type="entry name" value="IRON-REGULATED INNER MEMBRANE PROTEIN-RELATED"/>
    <property type="match status" value="1"/>
</dbReference>
<dbReference type="Proteomes" id="UP000242700">
    <property type="component" value="Unassembled WGS sequence"/>
</dbReference>
<keyword evidence="1" id="KW-0812">Transmembrane</keyword>
<protein>
    <submittedName>
        <fullName evidence="2">Uncharacterized iron-regulated membrane protein</fullName>
    </submittedName>
</protein>
<feature type="transmembrane region" description="Helical" evidence="1">
    <location>
        <begin position="12"/>
        <end position="36"/>
    </location>
</feature>
<dbReference type="STRING" id="586411.SAMN05216187_103159"/>
<dbReference type="Pfam" id="PF03929">
    <property type="entry name" value="PepSY_TM"/>
    <property type="match status" value="1"/>
</dbReference>
<feature type="transmembrane region" description="Helical" evidence="1">
    <location>
        <begin position="189"/>
        <end position="211"/>
    </location>
</feature>
<feature type="transmembrane region" description="Helical" evidence="1">
    <location>
        <begin position="403"/>
        <end position="427"/>
    </location>
</feature>
<evidence type="ECO:0000313" key="3">
    <source>
        <dbReference type="Proteomes" id="UP000242700"/>
    </source>
</evidence>
<proteinExistence type="predicted"/>
<gene>
    <name evidence="2" type="ORF">SAMN05216187_103159</name>
</gene>
<sequence>MKKQLQPLIWRWHLFAGLILAPFLIIIAVTGAIYLFRADIEEYIYKDYYYVEAEGEQLPPSDLAFTALNTVTGGEDITRYRPGESDTRSVEVGITDEDGESLTAFVNPYTREVLGIINDSTRPMEILAALHSELLAGTFGDRIVELVACWTIIMLISGLFLWFPKATEKIKGAVTIRFNKRGRIRQRDFHAVPAFWISGGLLFFLLSGMLWTGFWGNGVQQLTTASGAGYPPSIWVGPAPESTTVAEDVADVSWAAEQMPVADSDPSSGFRQITIDEVVKMAEQTGVHPSYDIFYPASPEGVFTLSVFPPKAQDEATIHIDQYTGSVIADYRYDNYGPLGKIMALAITIHKGLEFGLINQIIGVIICIGLIGMVITGVYMWYKRKPEGSVGAPKAKSIFEYKGLLAVMIGFGIIFPLVGLSLIILFLTDRLIIRKNKTLRRWLNY</sequence>
<evidence type="ECO:0000256" key="1">
    <source>
        <dbReference type="SAM" id="Phobius"/>
    </source>
</evidence>
<evidence type="ECO:0000313" key="2">
    <source>
        <dbReference type="EMBL" id="SDJ89708.1"/>
    </source>
</evidence>
<feature type="transmembrane region" description="Helical" evidence="1">
    <location>
        <begin position="143"/>
        <end position="163"/>
    </location>
</feature>
<feature type="transmembrane region" description="Helical" evidence="1">
    <location>
        <begin position="361"/>
        <end position="382"/>
    </location>
</feature>
<reference evidence="3" key="1">
    <citation type="submission" date="2016-10" db="EMBL/GenBank/DDBJ databases">
        <authorList>
            <person name="Varghese N."/>
            <person name="Submissions S."/>
        </authorList>
    </citation>
    <scope>NUCLEOTIDE SEQUENCE [LARGE SCALE GENOMIC DNA]</scope>
    <source>
        <strain evidence="3">CGMCC 1.8911</strain>
    </source>
</reference>
<dbReference type="PANTHER" id="PTHR34219:SF1">
    <property type="entry name" value="PEPSY DOMAIN-CONTAINING PROTEIN"/>
    <property type="match status" value="1"/>
</dbReference>
<dbReference type="AlphaFoldDB" id="A0A1G8XGH7"/>